<name>A0A4U5JH21_9EURY</name>
<dbReference type="Pfam" id="PF08447">
    <property type="entry name" value="PAS_3"/>
    <property type="match status" value="1"/>
</dbReference>
<dbReference type="Proteomes" id="UP000308037">
    <property type="component" value="Unassembled WGS sequence"/>
</dbReference>
<dbReference type="Gene3D" id="3.30.450.20">
    <property type="entry name" value="PAS domain"/>
    <property type="match status" value="1"/>
</dbReference>
<evidence type="ECO:0000259" key="5">
    <source>
        <dbReference type="PROSITE" id="PS50112"/>
    </source>
</evidence>
<reference evidence="6 7" key="1">
    <citation type="submission" date="2019-04" db="EMBL/GenBank/DDBJ databases">
        <title>Natronomonas sp. F20-122 a newhaloarchaeon isolated from a saline saltern of Isla Bacuta, Huelva, Spain.</title>
        <authorList>
            <person name="Duran-Viseras A."/>
            <person name="Sanchez-Porro C."/>
            <person name="Ventosa A."/>
        </authorList>
    </citation>
    <scope>NUCLEOTIDE SEQUENCE [LARGE SCALE GENOMIC DNA]</scope>
    <source>
        <strain evidence="6 7">F20-122</strain>
    </source>
</reference>
<dbReference type="PANTHER" id="PTHR43547:SF2">
    <property type="entry name" value="HYBRID SIGNAL TRANSDUCTION HISTIDINE KINASE C"/>
    <property type="match status" value="1"/>
</dbReference>
<dbReference type="OrthoDB" id="8127at2157"/>
<dbReference type="SUPFAM" id="SSF55785">
    <property type="entry name" value="PYP-like sensor domain (PAS domain)"/>
    <property type="match status" value="1"/>
</dbReference>
<dbReference type="Pfam" id="PF00512">
    <property type="entry name" value="HisKA"/>
    <property type="match status" value="1"/>
</dbReference>
<dbReference type="CDD" id="cd00130">
    <property type="entry name" value="PAS"/>
    <property type="match status" value="1"/>
</dbReference>
<dbReference type="InterPro" id="IPR013655">
    <property type="entry name" value="PAS_fold_3"/>
</dbReference>
<dbReference type="SMART" id="SM00388">
    <property type="entry name" value="HisKA"/>
    <property type="match status" value="1"/>
</dbReference>
<keyword evidence="1 2" id="KW-0597">Phosphoprotein</keyword>
<gene>
    <name evidence="6" type="ORF">DM868_00450</name>
</gene>
<dbReference type="InterPro" id="IPR035965">
    <property type="entry name" value="PAS-like_dom_sf"/>
</dbReference>
<dbReference type="SMART" id="SM00387">
    <property type="entry name" value="HATPase_c"/>
    <property type="match status" value="1"/>
</dbReference>
<dbReference type="RefSeq" id="WP_137274870.1">
    <property type="nucleotide sequence ID" value="NZ_QKNX01000001.1"/>
</dbReference>
<dbReference type="SUPFAM" id="SSF52172">
    <property type="entry name" value="CheY-like"/>
    <property type="match status" value="1"/>
</dbReference>
<dbReference type="PANTHER" id="PTHR43547">
    <property type="entry name" value="TWO-COMPONENT HISTIDINE KINASE"/>
    <property type="match status" value="1"/>
</dbReference>
<dbReference type="PROSITE" id="PS50112">
    <property type="entry name" value="PAS"/>
    <property type="match status" value="1"/>
</dbReference>
<dbReference type="GO" id="GO:0000155">
    <property type="term" value="F:phosphorelay sensor kinase activity"/>
    <property type="evidence" value="ECO:0007669"/>
    <property type="project" value="InterPro"/>
</dbReference>
<dbReference type="Pfam" id="PF00072">
    <property type="entry name" value="Response_reg"/>
    <property type="match status" value="1"/>
</dbReference>
<dbReference type="InterPro" id="IPR003594">
    <property type="entry name" value="HATPase_dom"/>
</dbReference>
<dbReference type="InterPro" id="IPR003661">
    <property type="entry name" value="HisK_dim/P_dom"/>
</dbReference>
<evidence type="ECO:0000256" key="1">
    <source>
        <dbReference type="ARBA" id="ARBA00022553"/>
    </source>
</evidence>
<dbReference type="PROSITE" id="PS50110">
    <property type="entry name" value="RESPONSE_REGULATORY"/>
    <property type="match status" value="1"/>
</dbReference>
<comment type="caution">
    <text evidence="6">The sequence shown here is derived from an EMBL/GenBank/DDBJ whole genome shotgun (WGS) entry which is preliminary data.</text>
</comment>
<dbReference type="InterPro" id="IPR036890">
    <property type="entry name" value="HATPase_C_sf"/>
</dbReference>
<proteinExistence type="predicted"/>
<evidence type="ECO:0000259" key="4">
    <source>
        <dbReference type="PROSITE" id="PS50110"/>
    </source>
</evidence>
<feature type="domain" description="Histidine kinase" evidence="3">
    <location>
        <begin position="300"/>
        <end position="490"/>
    </location>
</feature>
<dbReference type="AlphaFoldDB" id="A0A4U5JH21"/>
<feature type="domain" description="Response regulatory" evidence="4">
    <location>
        <begin position="33"/>
        <end position="149"/>
    </location>
</feature>
<dbReference type="PROSITE" id="PS50109">
    <property type="entry name" value="HIS_KIN"/>
    <property type="match status" value="1"/>
</dbReference>
<dbReference type="CDD" id="cd00082">
    <property type="entry name" value="HisKA"/>
    <property type="match status" value="1"/>
</dbReference>
<dbReference type="InterPro" id="IPR005467">
    <property type="entry name" value="His_kinase_dom"/>
</dbReference>
<dbReference type="SMART" id="SM00091">
    <property type="entry name" value="PAS"/>
    <property type="match status" value="1"/>
</dbReference>
<feature type="domain" description="PAS" evidence="5">
    <location>
        <begin position="164"/>
        <end position="234"/>
    </location>
</feature>
<keyword evidence="7" id="KW-1185">Reference proteome</keyword>
<dbReference type="NCBIfam" id="TIGR00229">
    <property type="entry name" value="sensory_box"/>
    <property type="match status" value="1"/>
</dbReference>
<evidence type="ECO:0000256" key="2">
    <source>
        <dbReference type="PROSITE-ProRule" id="PRU00169"/>
    </source>
</evidence>
<organism evidence="6 7">
    <name type="scientific">Natronomonas salsuginis</name>
    <dbReference type="NCBI Taxonomy" id="2217661"/>
    <lineage>
        <taxon>Archaea</taxon>
        <taxon>Methanobacteriati</taxon>
        <taxon>Methanobacteriota</taxon>
        <taxon>Stenosarchaea group</taxon>
        <taxon>Halobacteria</taxon>
        <taxon>Halobacteriales</taxon>
        <taxon>Natronomonadaceae</taxon>
        <taxon>Natronomonas</taxon>
    </lineage>
</organism>
<protein>
    <submittedName>
        <fullName evidence="6">Response regulator</fullName>
    </submittedName>
</protein>
<feature type="modified residue" description="4-aspartylphosphate" evidence="2">
    <location>
        <position position="84"/>
    </location>
</feature>
<dbReference type="InterPro" id="IPR001789">
    <property type="entry name" value="Sig_transdc_resp-reg_receiver"/>
</dbReference>
<evidence type="ECO:0000259" key="3">
    <source>
        <dbReference type="PROSITE" id="PS50109"/>
    </source>
</evidence>
<dbReference type="CDD" id="cd00156">
    <property type="entry name" value="REC"/>
    <property type="match status" value="1"/>
</dbReference>
<dbReference type="SUPFAM" id="SSF55874">
    <property type="entry name" value="ATPase domain of HSP90 chaperone/DNA topoisomerase II/histidine kinase"/>
    <property type="match status" value="1"/>
</dbReference>
<evidence type="ECO:0000313" key="6">
    <source>
        <dbReference type="EMBL" id="TKR27601.1"/>
    </source>
</evidence>
<evidence type="ECO:0000313" key="7">
    <source>
        <dbReference type="Proteomes" id="UP000308037"/>
    </source>
</evidence>
<dbReference type="InterPro" id="IPR011006">
    <property type="entry name" value="CheY-like_superfamily"/>
</dbReference>
<dbReference type="Pfam" id="PF02518">
    <property type="entry name" value="HATPase_c"/>
    <property type="match status" value="1"/>
</dbReference>
<dbReference type="InterPro" id="IPR000014">
    <property type="entry name" value="PAS"/>
</dbReference>
<dbReference type="SUPFAM" id="SSF47384">
    <property type="entry name" value="Homodimeric domain of signal transducing histidine kinase"/>
    <property type="match status" value="1"/>
</dbReference>
<dbReference type="InterPro" id="IPR036097">
    <property type="entry name" value="HisK_dim/P_sf"/>
</dbReference>
<dbReference type="EMBL" id="QKNX01000001">
    <property type="protein sequence ID" value="TKR27601.1"/>
    <property type="molecule type" value="Genomic_DNA"/>
</dbReference>
<sequence>MKGIYETAISDGNGADDDLAPIFVGIGAQAEITVLVVDDDPDLLDLTASFLKRERDEFVVEAEPNAEDALDRLRTETIDVIVSDYDMPQMNGLEFLEAVREEHYEIPFILFTGKGSEEIASKAISNGVNDYLQKGTDSSQYSLLANRIANAFKQYEAREQLKLSQQKFSKLVTNSTDMLAIVNSQCRFGYISPVCEEILGYEQRELIGECAFDYMPVDDRKHAMEEFFDAIENPEKEPVIESRFKTADDDYVLLEVRGKNMFEDDLIDGFVANARDISALKQRERELEQQNERLKDMRKVIAHDIRNPLSVASNSMMLYEETDDDEHLERIKRAIERIDSLVDRVLMMAEHERTVDGTEQVPLKDVAERAWGMVGTETERAELHIVDSRELDADPSALQQAFENLFANAIEHTNGDLTVRVGTMEGGIYVEDTGQGIPEDTREKVFESGYTTNANNTGFGLNIVKQIFVGHGWTIDLTESEEGGTRFEITGITFRPTVYE</sequence>
<accession>A0A4U5JH21</accession>
<dbReference type="PRINTS" id="PR00344">
    <property type="entry name" value="BCTRLSENSOR"/>
</dbReference>
<dbReference type="Gene3D" id="1.10.287.130">
    <property type="match status" value="1"/>
</dbReference>
<dbReference type="InterPro" id="IPR004358">
    <property type="entry name" value="Sig_transdc_His_kin-like_C"/>
</dbReference>
<dbReference type="Gene3D" id="3.40.50.2300">
    <property type="match status" value="1"/>
</dbReference>
<dbReference type="Gene3D" id="3.30.565.10">
    <property type="entry name" value="Histidine kinase-like ATPase, C-terminal domain"/>
    <property type="match status" value="1"/>
</dbReference>
<dbReference type="SMART" id="SM00448">
    <property type="entry name" value="REC"/>
    <property type="match status" value="1"/>
</dbReference>